<feature type="domain" description="AraC-type arabinose-binding/dimerisation" evidence="2">
    <location>
        <begin position="31"/>
        <end position="134"/>
    </location>
</feature>
<dbReference type="GO" id="GO:0003677">
    <property type="term" value="F:DNA binding"/>
    <property type="evidence" value="ECO:0007669"/>
    <property type="project" value="UniProtKB-KW"/>
</dbReference>
<sequence length="138" mass="15308">MEAGARKLDSSAHLAKITRAVALACDYPSEYDYRKSVHFVPAGSLSIIHPGEMHSGTGRDIGDRQTPAIFRMMYAEPRAVSQVFADAFGQSSLPFFTSLIILDDALASLYLRFHQASQGKASRLEQDERLQAFLTERN</sequence>
<evidence type="ECO:0000313" key="4">
    <source>
        <dbReference type="Proteomes" id="UP000636505"/>
    </source>
</evidence>
<dbReference type="Proteomes" id="UP000636505">
    <property type="component" value="Unassembled WGS sequence"/>
</dbReference>
<reference evidence="3" key="1">
    <citation type="submission" date="2020-10" db="EMBL/GenBank/DDBJ databases">
        <authorList>
            <person name="Castelo-Branco R."/>
            <person name="Eusebio N."/>
            <person name="Adriana R."/>
            <person name="Vieira A."/>
            <person name="Brugerolle De Fraissinette N."/>
            <person name="Rezende De Castro R."/>
            <person name="Schneider M.P."/>
            <person name="Vasconcelos V."/>
            <person name="Leao P.N."/>
        </authorList>
    </citation>
    <scope>NUCLEOTIDE SEQUENCE</scope>
    <source>
        <strain evidence="3">LEGE 07310</strain>
    </source>
</reference>
<comment type="caution">
    <text evidence="3">The sequence shown here is derived from an EMBL/GenBank/DDBJ whole genome shotgun (WGS) entry which is preliminary data.</text>
</comment>
<evidence type="ECO:0000313" key="3">
    <source>
        <dbReference type="EMBL" id="MBE9075712.1"/>
    </source>
</evidence>
<dbReference type="InterPro" id="IPR003313">
    <property type="entry name" value="AraC-bd"/>
</dbReference>
<keyword evidence="1" id="KW-0238">DNA-binding</keyword>
<name>A0A8J7D9U3_9CYAN</name>
<dbReference type="Pfam" id="PF02311">
    <property type="entry name" value="AraC_binding"/>
    <property type="match status" value="1"/>
</dbReference>
<dbReference type="AlphaFoldDB" id="A0A8J7D9U3"/>
<evidence type="ECO:0000256" key="1">
    <source>
        <dbReference type="ARBA" id="ARBA00023125"/>
    </source>
</evidence>
<proteinExistence type="predicted"/>
<evidence type="ECO:0000259" key="2">
    <source>
        <dbReference type="Pfam" id="PF02311"/>
    </source>
</evidence>
<dbReference type="SUPFAM" id="SSF51215">
    <property type="entry name" value="Regulatory protein AraC"/>
    <property type="match status" value="1"/>
</dbReference>
<keyword evidence="4" id="KW-1185">Reference proteome</keyword>
<dbReference type="InterPro" id="IPR037923">
    <property type="entry name" value="HTH-like"/>
</dbReference>
<protein>
    <submittedName>
        <fullName evidence="3">AraC family ligand binding domain-containing protein</fullName>
    </submittedName>
</protein>
<gene>
    <name evidence="3" type="ORF">IQ241_00090</name>
</gene>
<dbReference type="GO" id="GO:0006355">
    <property type="term" value="P:regulation of DNA-templated transcription"/>
    <property type="evidence" value="ECO:0007669"/>
    <property type="project" value="InterPro"/>
</dbReference>
<dbReference type="EMBL" id="JADEXG010000001">
    <property type="protein sequence ID" value="MBE9075712.1"/>
    <property type="molecule type" value="Genomic_DNA"/>
</dbReference>
<dbReference type="RefSeq" id="WP_193904377.1">
    <property type="nucleotide sequence ID" value="NZ_JADEXG010000001.1"/>
</dbReference>
<accession>A0A8J7D9U3</accession>
<organism evidence="3 4">
    <name type="scientific">Vasconcelosia minhoensis LEGE 07310</name>
    <dbReference type="NCBI Taxonomy" id="915328"/>
    <lineage>
        <taxon>Bacteria</taxon>
        <taxon>Bacillati</taxon>
        <taxon>Cyanobacteriota</taxon>
        <taxon>Cyanophyceae</taxon>
        <taxon>Nodosilineales</taxon>
        <taxon>Cymatolegaceae</taxon>
        <taxon>Vasconcelosia</taxon>
        <taxon>Vasconcelosia minhoensis</taxon>
    </lineage>
</organism>